<proteinExistence type="inferred from homology"/>
<keyword evidence="3" id="KW-0812">Transmembrane</keyword>
<dbReference type="PANTHER" id="PTHR22550">
    <property type="entry name" value="SPORE GERMINATION PROTEIN"/>
    <property type="match status" value="1"/>
</dbReference>
<dbReference type="InterPro" id="IPR050768">
    <property type="entry name" value="UPF0353/GerABKA_families"/>
</dbReference>
<comment type="caution">
    <text evidence="4">The sequence shown here is derived from an EMBL/GenBank/DDBJ whole genome shotgun (WGS) entry which is preliminary data.</text>
</comment>
<keyword evidence="5" id="KW-1185">Reference proteome</keyword>
<accession>A0ABX1XS21</accession>
<comment type="similarity">
    <text evidence="1">Belongs to the GerABKA family.</text>
</comment>
<evidence type="ECO:0000256" key="2">
    <source>
        <dbReference type="ARBA" id="ARBA00023136"/>
    </source>
</evidence>
<dbReference type="EMBL" id="WHOA01000025">
    <property type="protein sequence ID" value="NOU70613.1"/>
    <property type="molecule type" value="Genomic_DNA"/>
</dbReference>
<dbReference type="Proteomes" id="UP000616779">
    <property type="component" value="Unassembled WGS sequence"/>
</dbReference>
<evidence type="ECO:0000256" key="3">
    <source>
        <dbReference type="SAM" id="Phobius"/>
    </source>
</evidence>
<reference evidence="4 5" key="1">
    <citation type="submission" date="2019-10" db="EMBL/GenBank/DDBJ databases">
        <title>Description of Paenibacillus terrestris sp. nov.</title>
        <authorList>
            <person name="Carlier A."/>
            <person name="Qi S."/>
        </authorList>
    </citation>
    <scope>NUCLEOTIDE SEQUENCE [LARGE SCALE GENOMIC DNA]</scope>
    <source>
        <strain evidence="4 5">LMG 31458</strain>
    </source>
</reference>
<gene>
    <name evidence="4" type="ORF">GC098_04020</name>
</gene>
<protein>
    <submittedName>
        <fullName evidence="4">Spore germination protein</fullName>
    </submittedName>
</protein>
<evidence type="ECO:0000256" key="1">
    <source>
        <dbReference type="ARBA" id="ARBA00005278"/>
    </source>
</evidence>
<dbReference type="InterPro" id="IPR004995">
    <property type="entry name" value="Spore_Ger"/>
</dbReference>
<sequence length="519" mass="58085">MRFFHRLFRWANRHLKQADDSAQKGLDLMQERGMLSTAITQNIESLNSIFNDTPDLVVRTFLYKQTGSQAALVYLSGLTDKNAINNNVLHQLMFYTVDEDQGELPVTLGSMEMMHSWERAMTAILQGNCFLFIDGFSHGYSLETQGWPQRAITDSQIEASLKGAHQGFIETSNQNIALIRRYITSRELKIRELYIGRRAKSKISILYIEDITLPELLQEMVNRITKLDIDCILNTGELVEYIEDNPFSLFPQMITTERPDTAASQLLQGRICVVVDRSSSVLIAPVSLVAFFQGIDDYSTRWPVATFLRLLRFLACFVAAFLPGIYIACISFNHELIPLDLILSVGEFRAAVPYPPLIEALLMELMLEMLREAGIRLPSPIGQTVGIVGGIVIGQAAVQAGIVSNIMVVIVASTAVASFILPNYDMASAIRLVRFPVMIIASLFGIIGIIAGFMILIAQVINLKSLGESFSSPIAPVRLSDWKDVFIRVPLWKMVMRPKSVRSLQKKKMSSNRPKGDEQ</sequence>
<feature type="transmembrane region" description="Helical" evidence="3">
    <location>
        <begin position="433"/>
        <end position="461"/>
    </location>
</feature>
<keyword evidence="3" id="KW-1133">Transmembrane helix</keyword>
<dbReference type="Pfam" id="PF03323">
    <property type="entry name" value="GerA"/>
    <property type="match status" value="1"/>
</dbReference>
<evidence type="ECO:0000313" key="4">
    <source>
        <dbReference type="EMBL" id="NOU70613.1"/>
    </source>
</evidence>
<keyword evidence="2 3" id="KW-0472">Membrane</keyword>
<dbReference type="RefSeq" id="WP_171641225.1">
    <property type="nucleotide sequence ID" value="NZ_WHOA01000025.1"/>
</dbReference>
<dbReference type="PANTHER" id="PTHR22550:SF16">
    <property type="entry name" value="SPORE GERMINATION PROTEIN"/>
    <property type="match status" value="1"/>
</dbReference>
<dbReference type="PIRSF" id="PIRSF005690">
    <property type="entry name" value="GerBA"/>
    <property type="match status" value="1"/>
</dbReference>
<feature type="transmembrane region" description="Helical" evidence="3">
    <location>
        <begin position="310"/>
        <end position="333"/>
    </location>
</feature>
<name>A0ABX1XS21_9BACL</name>
<organism evidence="4 5">
    <name type="scientific">Paenibacillus phytorum</name>
    <dbReference type="NCBI Taxonomy" id="2654977"/>
    <lineage>
        <taxon>Bacteria</taxon>
        <taxon>Bacillati</taxon>
        <taxon>Bacillota</taxon>
        <taxon>Bacilli</taxon>
        <taxon>Bacillales</taxon>
        <taxon>Paenibacillaceae</taxon>
        <taxon>Paenibacillus</taxon>
    </lineage>
</organism>
<evidence type="ECO:0000313" key="5">
    <source>
        <dbReference type="Proteomes" id="UP000616779"/>
    </source>
</evidence>
<feature type="transmembrane region" description="Helical" evidence="3">
    <location>
        <begin position="402"/>
        <end position="421"/>
    </location>
</feature>